<name>J0D772_AURST</name>
<organism evidence="2 3">
    <name type="scientific">Auricularia subglabra (strain TFB-10046 / SS5)</name>
    <name type="common">White-rot fungus</name>
    <name type="synonym">Auricularia delicata (strain TFB10046)</name>
    <dbReference type="NCBI Taxonomy" id="717982"/>
    <lineage>
        <taxon>Eukaryota</taxon>
        <taxon>Fungi</taxon>
        <taxon>Dikarya</taxon>
        <taxon>Basidiomycota</taxon>
        <taxon>Agaricomycotina</taxon>
        <taxon>Agaricomycetes</taxon>
        <taxon>Auriculariales</taxon>
        <taxon>Auriculariaceae</taxon>
        <taxon>Auricularia</taxon>
    </lineage>
</organism>
<evidence type="ECO:0000313" key="3">
    <source>
        <dbReference type="Proteomes" id="UP000006514"/>
    </source>
</evidence>
<accession>J0D772</accession>
<reference evidence="3" key="1">
    <citation type="journal article" date="2012" name="Science">
        <title>The Paleozoic origin of enzymatic lignin decomposition reconstructed from 31 fungal genomes.</title>
        <authorList>
            <person name="Floudas D."/>
            <person name="Binder M."/>
            <person name="Riley R."/>
            <person name="Barry K."/>
            <person name="Blanchette R.A."/>
            <person name="Henrissat B."/>
            <person name="Martinez A.T."/>
            <person name="Otillar R."/>
            <person name="Spatafora J.W."/>
            <person name="Yadav J.S."/>
            <person name="Aerts A."/>
            <person name="Benoit I."/>
            <person name="Boyd A."/>
            <person name="Carlson A."/>
            <person name="Copeland A."/>
            <person name="Coutinho P.M."/>
            <person name="de Vries R.P."/>
            <person name="Ferreira P."/>
            <person name="Findley K."/>
            <person name="Foster B."/>
            <person name="Gaskell J."/>
            <person name="Glotzer D."/>
            <person name="Gorecki P."/>
            <person name="Heitman J."/>
            <person name="Hesse C."/>
            <person name="Hori C."/>
            <person name="Igarashi K."/>
            <person name="Jurgens J.A."/>
            <person name="Kallen N."/>
            <person name="Kersten P."/>
            <person name="Kohler A."/>
            <person name="Kuees U."/>
            <person name="Kumar T.K.A."/>
            <person name="Kuo A."/>
            <person name="LaButti K."/>
            <person name="Larrondo L.F."/>
            <person name="Lindquist E."/>
            <person name="Ling A."/>
            <person name="Lombard V."/>
            <person name="Lucas S."/>
            <person name="Lundell T."/>
            <person name="Martin R."/>
            <person name="McLaughlin D.J."/>
            <person name="Morgenstern I."/>
            <person name="Morin E."/>
            <person name="Murat C."/>
            <person name="Nagy L.G."/>
            <person name="Nolan M."/>
            <person name="Ohm R.A."/>
            <person name="Patyshakuliyeva A."/>
            <person name="Rokas A."/>
            <person name="Ruiz-Duenas F.J."/>
            <person name="Sabat G."/>
            <person name="Salamov A."/>
            <person name="Samejima M."/>
            <person name="Schmutz J."/>
            <person name="Slot J.C."/>
            <person name="St John F."/>
            <person name="Stenlid J."/>
            <person name="Sun H."/>
            <person name="Sun S."/>
            <person name="Syed K."/>
            <person name="Tsang A."/>
            <person name="Wiebenga A."/>
            <person name="Young D."/>
            <person name="Pisabarro A."/>
            <person name="Eastwood D.C."/>
            <person name="Martin F."/>
            <person name="Cullen D."/>
            <person name="Grigoriev I.V."/>
            <person name="Hibbett D.S."/>
        </authorList>
    </citation>
    <scope>NUCLEOTIDE SEQUENCE [LARGE SCALE GENOMIC DNA]</scope>
    <source>
        <strain evidence="3">TFB10046</strain>
    </source>
</reference>
<evidence type="ECO:0000313" key="2">
    <source>
        <dbReference type="EMBL" id="EJD34836.1"/>
    </source>
</evidence>
<feature type="non-terminal residue" evidence="2">
    <location>
        <position position="192"/>
    </location>
</feature>
<dbReference type="AlphaFoldDB" id="J0D772"/>
<feature type="region of interest" description="Disordered" evidence="1">
    <location>
        <begin position="1"/>
        <end position="124"/>
    </location>
</feature>
<evidence type="ECO:0000256" key="1">
    <source>
        <dbReference type="SAM" id="MobiDB-lite"/>
    </source>
</evidence>
<feature type="compositionally biased region" description="Basic and acidic residues" evidence="1">
    <location>
        <begin position="36"/>
        <end position="46"/>
    </location>
</feature>
<dbReference type="InParanoid" id="J0D772"/>
<gene>
    <name evidence="2" type="ORF">AURDEDRAFT_176127</name>
</gene>
<dbReference type="EMBL" id="JH687918">
    <property type="protein sequence ID" value="EJD34836.1"/>
    <property type="molecule type" value="Genomic_DNA"/>
</dbReference>
<keyword evidence="3" id="KW-1185">Reference proteome</keyword>
<feature type="compositionally biased region" description="Low complexity" evidence="1">
    <location>
        <begin position="173"/>
        <end position="183"/>
    </location>
</feature>
<feature type="compositionally biased region" description="Acidic residues" evidence="1">
    <location>
        <begin position="91"/>
        <end position="114"/>
    </location>
</feature>
<feature type="region of interest" description="Disordered" evidence="1">
    <location>
        <begin position="172"/>
        <end position="192"/>
    </location>
</feature>
<sequence length="192" mass="20740">MKRARSSGKASSSKPKPPKRPRRDENTPVHPQTADKAQKTSQERRGGTTNTAASRSASRTSTTAPTQKKGTGRNKQSRQRASGSSSPSPEPDGETAEQDADPTSDVDEEEEDATPDLNPKSSDSVDFQNWWASLSAADKDAVRTVGGQSCMFVPFDKFQQVFHYGAITEAKAKQPPAQPNAADKPAEKFTFT</sequence>
<feature type="compositionally biased region" description="Low complexity" evidence="1">
    <location>
        <begin position="48"/>
        <end position="66"/>
    </location>
</feature>
<dbReference type="KEGG" id="adl:AURDEDRAFT_176127"/>
<protein>
    <submittedName>
        <fullName evidence="2">Uncharacterized protein</fullName>
    </submittedName>
</protein>
<dbReference type="Proteomes" id="UP000006514">
    <property type="component" value="Unassembled WGS sequence"/>
</dbReference>
<proteinExistence type="predicted"/>